<evidence type="ECO:0000256" key="2">
    <source>
        <dbReference type="ARBA" id="ARBA00022448"/>
    </source>
</evidence>
<dbReference type="STRING" id="52131.GA0061100_108181"/>
<organism evidence="8 9">
    <name type="scientific">Rhizobium hainanense</name>
    <dbReference type="NCBI Taxonomy" id="52131"/>
    <lineage>
        <taxon>Bacteria</taxon>
        <taxon>Pseudomonadati</taxon>
        <taxon>Pseudomonadota</taxon>
        <taxon>Alphaproteobacteria</taxon>
        <taxon>Hyphomicrobiales</taxon>
        <taxon>Rhizobiaceae</taxon>
        <taxon>Rhizobium/Agrobacterium group</taxon>
        <taxon>Rhizobium</taxon>
    </lineage>
</organism>
<feature type="transmembrane region" description="Helical" evidence="7">
    <location>
        <begin position="51"/>
        <end position="76"/>
    </location>
</feature>
<dbReference type="InterPro" id="IPR023271">
    <property type="entry name" value="Aquaporin-like"/>
</dbReference>
<dbReference type="EMBL" id="FMAC01000008">
    <property type="protein sequence ID" value="SCB31649.1"/>
    <property type="molecule type" value="Genomic_DNA"/>
</dbReference>
<dbReference type="OrthoDB" id="9807293at2"/>
<dbReference type="Proteomes" id="UP000186228">
    <property type="component" value="Unassembled WGS sequence"/>
</dbReference>
<dbReference type="InterPro" id="IPR000425">
    <property type="entry name" value="MIP"/>
</dbReference>
<evidence type="ECO:0000256" key="4">
    <source>
        <dbReference type="ARBA" id="ARBA00022989"/>
    </source>
</evidence>
<feature type="transmembrane region" description="Helical" evidence="7">
    <location>
        <begin position="197"/>
        <end position="217"/>
    </location>
</feature>
<evidence type="ECO:0000256" key="5">
    <source>
        <dbReference type="ARBA" id="ARBA00023136"/>
    </source>
</evidence>
<dbReference type="Gene3D" id="1.20.1080.10">
    <property type="entry name" value="Glycerol uptake facilitator protein"/>
    <property type="match status" value="2"/>
</dbReference>
<protein>
    <submittedName>
        <fullName evidence="8">Glycerol uptake facilitator (Major Intrinsic Protein Family)</fullName>
    </submittedName>
</protein>
<dbReference type="GO" id="GO:0016020">
    <property type="term" value="C:membrane"/>
    <property type="evidence" value="ECO:0007669"/>
    <property type="project" value="UniProtKB-SubCell"/>
</dbReference>
<comment type="similarity">
    <text evidence="6">Belongs to the MIP/aquaporin (TC 1.A.8) family.</text>
</comment>
<gene>
    <name evidence="8" type="ORF">GA0061100_108181</name>
</gene>
<dbReference type="InterPro" id="IPR034294">
    <property type="entry name" value="Aquaporin_transptr"/>
</dbReference>
<dbReference type="GO" id="GO:0015267">
    <property type="term" value="F:channel activity"/>
    <property type="evidence" value="ECO:0007669"/>
    <property type="project" value="InterPro"/>
</dbReference>
<feature type="transmembrane region" description="Helical" evidence="7">
    <location>
        <begin position="127"/>
        <end position="145"/>
    </location>
</feature>
<accession>A0A1C3VVA4</accession>
<dbReference type="RefSeq" id="WP_075855372.1">
    <property type="nucleotide sequence ID" value="NZ_FMAC01000008.1"/>
</dbReference>
<sequence length="233" mass="24443">MTSFPLSRRLVSEALGTGLLVTAVVGSGIMAHRLTTDIALALLANTLPTGAILVVLIIVLGPISGAHFNPVVSLVFTLRRELTAMSALGYIVAQTLGGIAGTLLAHAMFELPLLQASTTIRSGGAQWLAEVTATFGLVFAILAGLRFRADAVSWLVGLYITAAYWFTASTSFANPAVAIARSLTNTFAGIRPVDLPGFIVAEILGAVLALMLANWLLMEVRNPQTLSETEAIP</sequence>
<proteinExistence type="inferred from homology"/>
<dbReference type="AlphaFoldDB" id="A0A1C3VVA4"/>
<keyword evidence="9" id="KW-1185">Reference proteome</keyword>
<dbReference type="Pfam" id="PF00230">
    <property type="entry name" value="MIP"/>
    <property type="match status" value="1"/>
</dbReference>
<evidence type="ECO:0000313" key="9">
    <source>
        <dbReference type="Proteomes" id="UP000186228"/>
    </source>
</evidence>
<dbReference type="PRINTS" id="PR00783">
    <property type="entry name" value="MINTRINSICP"/>
</dbReference>
<evidence type="ECO:0000256" key="1">
    <source>
        <dbReference type="ARBA" id="ARBA00004141"/>
    </source>
</evidence>
<evidence type="ECO:0000313" key="8">
    <source>
        <dbReference type="EMBL" id="SCB31649.1"/>
    </source>
</evidence>
<evidence type="ECO:0000256" key="3">
    <source>
        <dbReference type="ARBA" id="ARBA00022692"/>
    </source>
</evidence>
<name>A0A1C3VVA4_9HYPH</name>
<keyword evidence="4 7" id="KW-1133">Transmembrane helix</keyword>
<evidence type="ECO:0000256" key="6">
    <source>
        <dbReference type="RuleBase" id="RU000477"/>
    </source>
</evidence>
<reference evidence="9" key="1">
    <citation type="submission" date="2016-08" db="EMBL/GenBank/DDBJ databases">
        <authorList>
            <person name="Varghese N."/>
            <person name="Submissions Spin"/>
        </authorList>
    </citation>
    <scope>NUCLEOTIDE SEQUENCE [LARGE SCALE GENOMIC DNA]</scope>
    <source>
        <strain evidence="9">CCBAU 57015</strain>
    </source>
</reference>
<evidence type="ECO:0000256" key="7">
    <source>
        <dbReference type="SAM" id="Phobius"/>
    </source>
</evidence>
<keyword evidence="3 6" id="KW-0812">Transmembrane</keyword>
<feature type="transmembrane region" description="Helical" evidence="7">
    <location>
        <begin position="152"/>
        <end position="177"/>
    </location>
</feature>
<feature type="transmembrane region" description="Helical" evidence="7">
    <location>
        <begin position="88"/>
        <end position="107"/>
    </location>
</feature>
<keyword evidence="5 7" id="KW-0472">Membrane</keyword>
<feature type="transmembrane region" description="Helical" evidence="7">
    <location>
        <begin position="12"/>
        <end position="31"/>
    </location>
</feature>
<dbReference type="SUPFAM" id="SSF81338">
    <property type="entry name" value="Aquaporin-like"/>
    <property type="match status" value="1"/>
</dbReference>
<dbReference type="PANTHER" id="PTHR45724:SF13">
    <property type="entry name" value="AQUAPORIN NIP1-1-RELATED"/>
    <property type="match status" value="1"/>
</dbReference>
<dbReference type="PANTHER" id="PTHR45724">
    <property type="entry name" value="AQUAPORIN NIP2-1"/>
    <property type="match status" value="1"/>
</dbReference>
<keyword evidence="2 6" id="KW-0813">Transport</keyword>
<comment type="subcellular location">
    <subcellularLocation>
        <location evidence="1">Membrane</location>
        <topology evidence="1">Multi-pass membrane protein</topology>
    </subcellularLocation>
</comment>